<evidence type="ECO:0000256" key="1">
    <source>
        <dbReference type="SAM" id="Phobius"/>
    </source>
</evidence>
<feature type="transmembrane region" description="Helical" evidence="1">
    <location>
        <begin position="209"/>
        <end position="228"/>
    </location>
</feature>
<feature type="transmembrane region" description="Helical" evidence="1">
    <location>
        <begin position="94"/>
        <end position="112"/>
    </location>
</feature>
<organism evidence="2">
    <name type="scientific">Eiseniibacteriota bacterium</name>
    <dbReference type="NCBI Taxonomy" id="2212470"/>
    <lineage>
        <taxon>Bacteria</taxon>
        <taxon>Candidatus Eiseniibacteriota</taxon>
    </lineage>
</organism>
<proteinExistence type="predicted"/>
<dbReference type="AlphaFoldDB" id="A0A7V2F3E2"/>
<name>A0A7V2F3E2_UNCEI</name>
<feature type="transmembrane region" description="Helical" evidence="1">
    <location>
        <begin position="124"/>
        <end position="143"/>
    </location>
</feature>
<feature type="transmembrane region" description="Helical" evidence="1">
    <location>
        <begin position="155"/>
        <end position="180"/>
    </location>
</feature>
<gene>
    <name evidence="2" type="ORF">ENO08_02470</name>
</gene>
<sequence>MNRFSGLLRKISDGLDLPQPDKSRILLEIASDLDDMYRFFREKGLGEEEAASRAEERLDLSNEALLELVEIHESGMRKLLGRISEQARTRWERVLLAMAVIVVAAYTGRQVFSVDLYQRAGRFVWPILLFALAALVIAIWQIYKLYIKKDHDIRTLGVGLPWLIAPGAASILTGLIGMFYEFHRSIRMAAEGAGGSPVFFVECALRCSAMMMVGLVTAIAIGIVWFILMNKVRSIEMAEAAWLID</sequence>
<protein>
    <submittedName>
        <fullName evidence="2">Uncharacterized protein</fullName>
    </submittedName>
</protein>
<evidence type="ECO:0000313" key="2">
    <source>
        <dbReference type="EMBL" id="HER43309.1"/>
    </source>
</evidence>
<keyword evidence="1" id="KW-0812">Transmembrane</keyword>
<keyword evidence="1" id="KW-1133">Transmembrane helix</keyword>
<keyword evidence="1" id="KW-0472">Membrane</keyword>
<reference evidence="2" key="1">
    <citation type="journal article" date="2020" name="mSystems">
        <title>Genome- and Community-Level Interaction Insights into Carbon Utilization and Element Cycling Functions of Hydrothermarchaeota in Hydrothermal Sediment.</title>
        <authorList>
            <person name="Zhou Z."/>
            <person name="Liu Y."/>
            <person name="Xu W."/>
            <person name="Pan J."/>
            <person name="Luo Z.H."/>
            <person name="Li M."/>
        </authorList>
    </citation>
    <scope>NUCLEOTIDE SEQUENCE [LARGE SCALE GENOMIC DNA]</scope>
    <source>
        <strain evidence="2">SpSt-1233</strain>
    </source>
</reference>
<comment type="caution">
    <text evidence="2">The sequence shown here is derived from an EMBL/GenBank/DDBJ whole genome shotgun (WGS) entry which is preliminary data.</text>
</comment>
<accession>A0A7V2F3E2</accession>
<dbReference type="Proteomes" id="UP000886069">
    <property type="component" value="Unassembled WGS sequence"/>
</dbReference>
<dbReference type="EMBL" id="DSEC01000174">
    <property type="protein sequence ID" value="HER43309.1"/>
    <property type="molecule type" value="Genomic_DNA"/>
</dbReference>